<comment type="caution">
    <text evidence="1">The sequence shown here is derived from an EMBL/GenBank/DDBJ whole genome shotgun (WGS) entry which is preliminary data.</text>
</comment>
<organism evidence="1">
    <name type="scientific">bioreactor metagenome</name>
    <dbReference type="NCBI Taxonomy" id="1076179"/>
    <lineage>
        <taxon>unclassified sequences</taxon>
        <taxon>metagenomes</taxon>
        <taxon>ecological metagenomes</taxon>
    </lineage>
</organism>
<dbReference type="PANTHER" id="PTHR30501">
    <property type="entry name" value="UPF0597 PROTEIN YHAM"/>
    <property type="match status" value="1"/>
</dbReference>
<sequence>MDHKLICEILNSEMELATGCTEPAAIALCAANARAHLKGEVKELTVLASVNIIKNAMAAGIPGTSYTGIDYAAALGAMGGKVERQLQVVDEASEEQRAAAIALVQSGHVTMGKKETPKSCM</sequence>
<gene>
    <name evidence="1" type="ORF">SDC9_120922</name>
</gene>
<dbReference type="PANTHER" id="PTHR30501:SF2">
    <property type="entry name" value="UPF0597 PROTEIN YHAM"/>
    <property type="match status" value="1"/>
</dbReference>
<proteinExistence type="predicted"/>
<evidence type="ECO:0008006" key="2">
    <source>
        <dbReference type="Google" id="ProtNLM"/>
    </source>
</evidence>
<name>A0A645CAH9_9ZZZZ</name>
<dbReference type="AlphaFoldDB" id="A0A645CAH9"/>
<accession>A0A645CAH9</accession>
<evidence type="ECO:0000313" key="1">
    <source>
        <dbReference type="EMBL" id="MPM73937.1"/>
    </source>
</evidence>
<dbReference type="InterPro" id="IPR021144">
    <property type="entry name" value="UPF0597"/>
</dbReference>
<protein>
    <recommendedName>
        <fullName evidence="2">Serine dehydratase-like alpha subunit domain-containing protein</fullName>
    </recommendedName>
</protein>
<reference evidence="1" key="1">
    <citation type="submission" date="2019-08" db="EMBL/GenBank/DDBJ databases">
        <authorList>
            <person name="Kucharzyk K."/>
            <person name="Murdoch R.W."/>
            <person name="Higgins S."/>
            <person name="Loffler F."/>
        </authorList>
    </citation>
    <scope>NUCLEOTIDE SEQUENCE</scope>
</reference>
<dbReference type="GO" id="GO:0019450">
    <property type="term" value="P:L-cysteine catabolic process to pyruvate"/>
    <property type="evidence" value="ECO:0007669"/>
    <property type="project" value="TreeGrafter"/>
</dbReference>
<dbReference type="GO" id="GO:0080146">
    <property type="term" value="F:L-cysteine desulfhydrase activity"/>
    <property type="evidence" value="ECO:0007669"/>
    <property type="project" value="TreeGrafter"/>
</dbReference>
<dbReference type="EMBL" id="VSSQ01025657">
    <property type="protein sequence ID" value="MPM73937.1"/>
    <property type="molecule type" value="Genomic_DNA"/>
</dbReference>